<dbReference type="AlphaFoldDB" id="A0A7J3XX49"/>
<evidence type="ECO:0000256" key="4">
    <source>
        <dbReference type="HAMAP-Rule" id="MF_01331"/>
    </source>
</evidence>
<dbReference type="InterPro" id="IPR005721">
    <property type="entry name" value="Ribosomal_uL22_euk/arc"/>
</dbReference>
<dbReference type="SUPFAM" id="SSF54843">
    <property type="entry name" value="Ribosomal protein L22"/>
    <property type="match status" value="1"/>
</dbReference>
<gene>
    <name evidence="4" type="primary">rpl22</name>
    <name evidence="7" type="ORF">ENM60_00585</name>
</gene>
<protein>
    <recommendedName>
        <fullName evidence="4">Large ribosomal subunit protein uL22</fullName>
    </recommendedName>
</protein>
<dbReference type="EMBL" id="DRYK01000014">
    <property type="protein sequence ID" value="HHP67288.1"/>
    <property type="molecule type" value="Genomic_DNA"/>
</dbReference>
<evidence type="ECO:0000256" key="3">
    <source>
        <dbReference type="ARBA" id="ARBA00023274"/>
    </source>
</evidence>
<keyword evidence="4 6" id="KW-0694">RNA-binding</keyword>
<dbReference type="HAMAP" id="MF_01331_A">
    <property type="entry name" value="Ribosomal_uL22_A"/>
    <property type="match status" value="1"/>
</dbReference>
<keyword evidence="4 6" id="KW-0699">rRNA-binding</keyword>
<comment type="subunit">
    <text evidence="4 6">Part of the 50S ribosomal subunit.</text>
</comment>
<reference evidence="7" key="1">
    <citation type="journal article" date="2020" name="mSystems">
        <title>Genome- and Community-Level Interaction Insights into Carbon Utilization and Element Cycling Functions of Hydrothermarchaeota in Hydrothermal Sediment.</title>
        <authorList>
            <person name="Zhou Z."/>
            <person name="Liu Y."/>
            <person name="Xu W."/>
            <person name="Pan J."/>
            <person name="Luo Z.H."/>
            <person name="Li M."/>
        </authorList>
    </citation>
    <scope>NUCLEOTIDE SEQUENCE [LARGE SCALE GENOMIC DNA]</scope>
    <source>
        <strain evidence="7">SpSt-110</strain>
    </source>
</reference>
<evidence type="ECO:0000256" key="5">
    <source>
        <dbReference type="RuleBase" id="RU004005"/>
    </source>
</evidence>
<dbReference type="GO" id="GO:0019843">
    <property type="term" value="F:rRNA binding"/>
    <property type="evidence" value="ECO:0007669"/>
    <property type="project" value="UniProtKB-UniRule"/>
</dbReference>
<name>A0A7J3XX49_9CREN</name>
<dbReference type="NCBIfam" id="NF003260">
    <property type="entry name" value="PRK04223.1"/>
    <property type="match status" value="1"/>
</dbReference>
<organism evidence="7">
    <name type="scientific">Thermogladius calderae</name>
    <dbReference type="NCBI Taxonomy" id="1200300"/>
    <lineage>
        <taxon>Archaea</taxon>
        <taxon>Thermoproteota</taxon>
        <taxon>Thermoprotei</taxon>
        <taxon>Desulfurococcales</taxon>
        <taxon>Desulfurococcaceae</taxon>
        <taxon>Thermogladius</taxon>
    </lineage>
</organism>
<comment type="caution">
    <text evidence="7">The sequence shown here is derived from an EMBL/GenBank/DDBJ whole genome shotgun (WGS) entry which is preliminary data.</text>
</comment>
<dbReference type="InterPro" id="IPR018260">
    <property type="entry name" value="Ribosomal_uL22_CS"/>
</dbReference>
<dbReference type="InterPro" id="IPR001063">
    <property type="entry name" value="Ribosomal_uL22"/>
</dbReference>
<dbReference type="NCBIfam" id="TIGR01038">
    <property type="entry name" value="uL22_arch_euk"/>
    <property type="match status" value="1"/>
</dbReference>
<evidence type="ECO:0000256" key="6">
    <source>
        <dbReference type="RuleBase" id="RU004007"/>
    </source>
</evidence>
<accession>A0A7J3XX49</accession>
<dbReference type="GO" id="GO:0002181">
    <property type="term" value="P:cytoplasmic translation"/>
    <property type="evidence" value="ECO:0007669"/>
    <property type="project" value="TreeGrafter"/>
</dbReference>
<dbReference type="InterPro" id="IPR036394">
    <property type="entry name" value="Ribosomal_uL22_sf"/>
</dbReference>
<evidence type="ECO:0000256" key="2">
    <source>
        <dbReference type="ARBA" id="ARBA00022980"/>
    </source>
</evidence>
<dbReference type="PROSITE" id="PS00464">
    <property type="entry name" value="RIBOSOMAL_L22"/>
    <property type="match status" value="1"/>
</dbReference>
<proteinExistence type="inferred from homology"/>
<dbReference type="Gene3D" id="3.90.470.10">
    <property type="entry name" value="Ribosomal protein L22/L17"/>
    <property type="match status" value="1"/>
</dbReference>
<dbReference type="Pfam" id="PF00237">
    <property type="entry name" value="Ribosomal_L22"/>
    <property type="match status" value="1"/>
</dbReference>
<dbReference type="GO" id="GO:0003735">
    <property type="term" value="F:structural constituent of ribosome"/>
    <property type="evidence" value="ECO:0007669"/>
    <property type="project" value="UniProtKB-UniRule"/>
</dbReference>
<sequence length="157" mass="18074">MPTWHYSLKLRDESKIAKAVRYDIPVSIKYMREVAATIKGLKLKDARRLLEDVIKLKQPIPFRRYFGKVSHKRGLAGKYGWPAGRYPVKAARFMLEILDNVEANAENKGLDKEKLVIIHVAAHKGVTLKRYMPRAFGRATPKYRRTTNIEIVVKEVG</sequence>
<keyword evidence="3 4" id="KW-0687">Ribonucleoprotein</keyword>
<comment type="similarity">
    <text evidence="1 4 5">Belongs to the universal ribosomal protein uL22 family.</text>
</comment>
<evidence type="ECO:0000256" key="1">
    <source>
        <dbReference type="ARBA" id="ARBA00009451"/>
    </source>
</evidence>
<keyword evidence="2 4" id="KW-0689">Ribosomal protein</keyword>
<dbReference type="InterPro" id="IPR057265">
    <property type="entry name" value="Ribosomal_uL22_arc-type"/>
</dbReference>
<dbReference type="PANTHER" id="PTHR11593">
    <property type="entry name" value="60S RIBOSOMAL PROTEIN L17"/>
    <property type="match status" value="1"/>
</dbReference>
<dbReference type="PANTHER" id="PTHR11593:SF10">
    <property type="entry name" value="60S RIBOSOMAL PROTEIN L17"/>
    <property type="match status" value="1"/>
</dbReference>
<evidence type="ECO:0000313" key="7">
    <source>
        <dbReference type="EMBL" id="HHP67288.1"/>
    </source>
</evidence>
<dbReference type="GO" id="GO:0022625">
    <property type="term" value="C:cytosolic large ribosomal subunit"/>
    <property type="evidence" value="ECO:0007669"/>
    <property type="project" value="UniProtKB-UniRule"/>
</dbReference>
<comment type="function">
    <text evidence="4 6">This protein binds specifically to 23S rRNA. It makes multiple contacts with different domains of the 23S rRNA in the assembled 50S subunit and ribosome.</text>
</comment>
<dbReference type="CDD" id="cd00336">
    <property type="entry name" value="Ribosomal_L22"/>
    <property type="match status" value="1"/>
</dbReference>
<comment type="function">
    <text evidence="4">The globular domain of the protein is located near the polypeptide exit tunnel on the outside of the subunit, while an extended beta-hairpin is found that lines the wall of the exit tunnel in the center of the 70S ribosome.</text>
</comment>